<feature type="transmembrane region" description="Helical" evidence="1">
    <location>
        <begin position="967"/>
        <end position="992"/>
    </location>
</feature>
<dbReference type="AlphaFoldDB" id="A0A1I0EII3"/>
<keyword evidence="1" id="KW-0812">Transmembrane</keyword>
<name>A0A1I0EII3_9GAMM</name>
<proteinExistence type="predicted"/>
<dbReference type="SUPFAM" id="SSF82714">
    <property type="entry name" value="Multidrug efflux transporter AcrB TolC docking domain, DN and DC subdomains"/>
    <property type="match status" value="2"/>
</dbReference>
<feature type="transmembrane region" description="Helical" evidence="1">
    <location>
        <begin position="938"/>
        <end position="961"/>
    </location>
</feature>
<protein>
    <submittedName>
        <fullName evidence="2">Hydrophobic/amphiphilic exporter-1, HAE1 family</fullName>
    </submittedName>
</protein>
<dbReference type="Gene3D" id="3.30.70.1440">
    <property type="entry name" value="Multidrug efflux transporter AcrB pore domain"/>
    <property type="match status" value="1"/>
</dbReference>
<keyword evidence="1" id="KW-1133">Transmembrane helix</keyword>
<keyword evidence="1" id="KW-0472">Membrane</keyword>
<dbReference type="Proteomes" id="UP000242642">
    <property type="component" value="Unassembled WGS sequence"/>
</dbReference>
<organism evidence="2 3">
    <name type="scientific">Thorsellia anophelis DSM 18579</name>
    <dbReference type="NCBI Taxonomy" id="1123402"/>
    <lineage>
        <taxon>Bacteria</taxon>
        <taxon>Pseudomonadati</taxon>
        <taxon>Pseudomonadota</taxon>
        <taxon>Gammaproteobacteria</taxon>
        <taxon>Enterobacterales</taxon>
        <taxon>Thorselliaceae</taxon>
        <taxon>Thorsellia</taxon>
    </lineage>
</organism>
<dbReference type="PANTHER" id="PTHR32063">
    <property type="match status" value="1"/>
</dbReference>
<feature type="transmembrane region" description="Helical" evidence="1">
    <location>
        <begin position="360"/>
        <end position="380"/>
    </location>
</feature>
<dbReference type="GO" id="GO:0042910">
    <property type="term" value="F:xenobiotic transmembrane transporter activity"/>
    <property type="evidence" value="ECO:0007669"/>
    <property type="project" value="TreeGrafter"/>
</dbReference>
<gene>
    <name evidence="2" type="ORF">SAMN02583745_02396</name>
</gene>
<keyword evidence="3" id="KW-1185">Reference proteome</keyword>
<dbReference type="InterPro" id="IPR027463">
    <property type="entry name" value="AcrB_DN_DC_subdom"/>
</dbReference>
<dbReference type="Pfam" id="PF00873">
    <property type="entry name" value="ACR_tran"/>
    <property type="match status" value="1"/>
</dbReference>
<dbReference type="PANTHER" id="PTHR32063:SF77">
    <property type="entry name" value="ACR FAMILY TRANSPORT PROTEIN"/>
    <property type="match status" value="1"/>
</dbReference>
<dbReference type="Gene3D" id="1.20.1640.10">
    <property type="entry name" value="Multidrug efflux transporter AcrB transmembrane domain"/>
    <property type="match status" value="2"/>
</dbReference>
<accession>A0A1I0EII3</accession>
<dbReference type="GO" id="GO:0005886">
    <property type="term" value="C:plasma membrane"/>
    <property type="evidence" value="ECO:0007669"/>
    <property type="project" value="TreeGrafter"/>
</dbReference>
<dbReference type="Gene3D" id="3.30.2090.10">
    <property type="entry name" value="Multidrug efflux transporter AcrB TolC docking domain, DN and DC subdomains"/>
    <property type="match status" value="2"/>
</dbReference>
<feature type="transmembrane region" description="Helical" evidence="1">
    <location>
        <begin position="467"/>
        <end position="490"/>
    </location>
</feature>
<dbReference type="OrthoDB" id="9757904at2"/>
<dbReference type="SUPFAM" id="SSF82693">
    <property type="entry name" value="Multidrug efflux transporter AcrB pore domain, PN1, PN2, PC1 and PC2 subdomains"/>
    <property type="match status" value="3"/>
</dbReference>
<sequence>MSMPLSTWSIRNPIPPLVLFLVLIVTGLISFKFLPITQTPNLVIPVVIVTVNQPGAAPAEIETQVTQKVEGALTGIQGVKHINSTIREGSSSTMIEFYMSTDIDRAVNDTRDAITKIRSDLPSSILDPVIQRFEAESQPILIYTLGSSVQNQEELSWFIDDTLSRELLSISGVATVTRNGGIDREITLVLDPDRLAAYGISAQQVSQQIAQTNINLPSGRFTLGDQEFTLRTIGNQKTVSDLQSMWIALNNQQRVKLTDLGHITDGTVEQRNITRQDNNPVITFSITRSKGSSDVTVGNKVAEKIEMLKKANPDLVFTLALSMVEFTQTTYDSTIYTFFEAAFLTIFVIFLFLRDLRATFIAAITIPLSIIPTFIFMQAMDFSLNMVSLLAISLVTGVLVDDAIVEIENIHRHMHEGKKPYSAAVIAADEIGLAVVATTMVICSVFMPVSFMDGIAGQYFREFGLTVAVSAFFSLVVARLLTPMLCAYFLKMPKHFNEEQKQGWIMKNYQRMLRWTLDHRAKTVSLAVVVMFFSFGIAGYVPTDFLPVSDYGQSRLSVQLPRGADAAQTDKAMQEIAKKLKMRSEVDFTITSVSAENVNRGEINIKLIPADKRSLSQREFESDVLPSLMTLPDVKVDFSKVEGGKDLSYNLVGNNSELLQQTAQAIEREMRALPELISVSTSAGERQPEVIITPNYPKAAQLGITPEAIGYALNIATLGDIESRLAKFNEGSRQVPIRVRLPVGEEQTLDVLRNLPIRTSSGSTVPLVAVADLSFALGPTVIERYDRVQKIAIEANLNNVALGAGEQKLFELESVKNLPQGITLTRSGDAEVFNELLTNFFLAIGAGLLLVYVVQVLLYKDWLQPLTRMAALPLSIGGAFFLLLITGTPFSMPVMIGMLMLMGIADKNAILLVDYMLELIDRGEDKRTAILKACQVRARPIIMTSLAMLAGMIPIAMGIGLNTEFRAPMAVAVVGGLISSTLLSLIFVPVLFSIVRDIKVWLASLLKPFVNQAE</sequence>
<evidence type="ECO:0000313" key="2">
    <source>
        <dbReference type="EMBL" id="SET44957.1"/>
    </source>
</evidence>
<dbReference type="SUPFAM" id="SSF82866">
    <property type="entry name" value="Multidrug efflux transporter AcrB transmembrane domain"/>
    <property type="match status" value="2"/>
</dbReference>
<feature type="transmembrane region" description="Helical" evidence="1">
    <location>
        <begin position="836"/>
        <end position="858"/>
    </location>
</feature>
<feature type="transmembrane region" description="Helical" evidence="1">
    <location>
        <begin position="335"/>
        <end position="353"/>
    </location>
</feature>
<evidence type="ECO:0000313" key="3">
    <source>
        <dbReference type="Proteomes" id="UP000242642"/>
    </source>
</evidence>
<feature type="transmembrane region" description="Helical" evidence="1">
    <location>
        <begin position="521"/>
        <end position="541"/>
    </location>
</feature>
<feature type="transmembrane region" description="Helical" evidence="1">
    <location>
        <begin position="870"/>
        <end position="890"/>
    </location>
</feature>
<dbReference type="RefSeq" id="WP_093321440.1">
    <property type="nucleotide sequence ID" value="NZ_FOHV01000027.1"/>
</dbReference>
<dbReference type="STRING" id="1123402.SAMN02583745_02396"/>
<evidence type="ECO:0000256" key="1">
    <source>
        <dbReference type="SAM" id="Phobius"/>
    </source>
</evidence>
<dbReference type="Gene3D" id="3.30.70.1430">
    <property type="entry name" value="Multidrug efflux transporter AcrB pore domain"/>
    <property type="match status" value="2"/>
</dbReference>
<dbReference type="PRINTS" id="PR00702">
    <property type="entry name" value="ACRIFLAVINRP"/>
</dbReference>
<dbReference type="InterPro" id="IPR001036">
    <property type="entry name" value="Acrflvin-R"/>
</dbReference>
<feature type="transmembrane region" description="Helical" evidence="1">
    <location>
        <begin position="426"/>
        <end position="447"/>
    </location>
</feature>
<dbReference type="Gene3D" id="3.30.70.1320">
    <property type="entry name" value="Multidrug efflux transporter AcrB pore domain like"/>
    <property type="match status" value="1"/>
</dbReference>
<dbReference type="EMBL" id="FOHV01000027">
    <property type="protein sequence ID" value="SET44957.1"/>
    <property type="molecule type" value="Genomic_DNA"/>
</dbReference>
<feature type="transmembrane region" description="Helical" evidence="1">
    <location>
        <begin position="386"/>
        <end position="405"/>
    </location>
</feature>
<reference evidence="3" key="1">
    <citation type="submission" date="2016-10" db="EMBL/GenBank/DDBJ databases">
        <authorList>
            <person name="Varghese N."/>
            <person name="Submissions S."/>
        </authorList>
    </citation>
    <scope>NUCLEOTIDE SEQUENCE [LARGE SCALE GENOMIC DNA]</scope>
    <source>
        <strain evidence="3">DSM 18579</strain>
    </source>
</reference>